<dbReference type="STRING" id="1191523.MROS_1140"/>
<accession>I6ZQM8</accession>
<gene>
    <name evidence="2" type="ordered locus">MROS_1140</name>
</gene>
<dbReference type="InterPro" id="IPR002696">
    <property type="entry name" value="Membr_insert_effic_factor_YidD"/>
</dbReference>
<dbReference type="AlphaFoldDB" id="I6ZQM8"/>
<evidence type="ECO:0000313" key="2">
    <source>
        <dbReference type="EMBL" id="AFN74379.1"/>
    </source>
</evidence>
<keyword evidence="3" id="KW-1185">Reference proteome</keyword>
<dbReference type="OrthoDB" id="9801753at2"/>
<comment type="similarity">
    <text evidence="1">Belongs to the UPF0161 family.</text>
</comment>
<proteinExistence type="inferred from homology"/>
<dbReference type="SMART" id="SM01234">
    <property type="entry name" value="Haemolytic"/>
    <property type="match status" value="1"/>
</dbReference>
<organism evidence="2 3">
    <name type="scientific">Melioribacter roseus (strain DSM 23840 / JCM 17771 / VKM B-2668 / P3M-2)</name>
    <dbReference type="NCBI Taxonomy" id="1191523"/>
    <lineage>
        <taxon>Bacteria</taxon>
        <taxon>Pseudomonadati</taxon>
        <taxon>Ignavibacteriota</taxon>
        <taxon>Ignavibacteria</taxon>
        <taxon>Ignavibacteriales</taxon>
        <taxon>Melioribacteraceae</taxon>
        <taxon>Melioribacter</taxon>
    </lineage>
</organism>
<name>I6ZQM8_MELRP</name>
<dbReference type="eggNOG" id="COG0759">
    <property type="taxonomic scope" value="Bacteria"/>
</dbReference>
<dbReference type="KEGG" id="mro:MROS_1140"/>
<evidence type="ECO:0000313" key="3">
    <source>
        <dbReference type="Proteomes" id="UP000009011"/>
    </source>
</evidence>
<dbReference type="EMBL" id="CP003557">
    <property type="protein sequence ID" value="AFN74379.1"/>
    <property type="molecule type" value="Genomic_DNA"/>
</dbReference>
<evidence type="ECO:0000256" key="1">
    <source>
        <dbReference type="HAMAP-Rule" id="MF_00386"/>
    </source>
</evidence>
<dbReference type="NCBIfam" id="TIGR00278">
    <property type="entry name" value="membrane protein insertion efficiency factor YidD"/>
    <property type="match status" value="1"/>
</dbReference>
<dbReference type="HOGENOM" id="CLU_144811_6_0_10"/>
<dbReference type="PATRIC" id="fig|1191523.3.peg.1206"/>
<dbReference type="PANTHER" id="PTHR33383">
    <property type="entry name" value="MEMBRANE PROTEIN INSERTION EFFICIENCY FACTOR-RELATED"/>
    <property type="match status" value="1"/>
</dbReference>
<dbReference type="PANTHER" id="PTHR33383:SF1">
    <property type="entry name" value="MEMBRANE PROTEIN INSERTION EFFICIENCY FACTOR-RELATED"/>
    <property type="match status" value="1"/>
</dbReference>
<dbReference type="Pfam" id="PF01809">
    <property type="entry name" value="YidD"/>
    <property type="match status" value="1"/>
</dbReference>
<dbReference type="Proteomes" id="UP000009011">
    <property type="component" value="Chromosome"/>
</dbReference>
<keyword evidence="1" id="KW-0472">Membrane</keyword>
<dbReference type="HAMAP" id="MF_00386">
    <property type="entry name" value="UPF0161_YidD"/>
    <property type="match status" value="1"/>
</dbReference>
<protein>
    <recommendedName>
        <fullName evidence="1">Putative membrane protein insertion efficiency factor</fullName>
    </recommendedName>
</protein>
<keyword evidence="1" id="KW-1003">Cell membrane</keyword>
<reference evidence="2 3" key="1">
    <citation type="journal article" date="2013" name="PLoS ONE">
        <title>Genomic analysis of Melioribacter roseus, facultatively anaerobic organotrophic bacterium representing a novel deep lineage within Bacteriodetes/Chlorobi group.</title>
        <authorList>
            <person name="Kadnikov V.V."/>
            <person name="Mardanov A.V."/>
            <person name="Podosokorskaya O.A."/>
            <person name="Gavrilov S.N."/>
            <person name="Kublanov I.V."/>
            <person name="Beletsky A.V."/>
            <person name="Bonch-Osmolovskaya E.A."/>
            <person name="Ravin N.V."/>
        </authorList>
    </citation>
    <scope>NUCLEOTIDE SEQUENCE [LARGE SCALE GENOMIC DNA]</scope>
    <source>
        <strain evidence="3">JCM 17771 / P3M-2</strain>
    </source>
</reference>
<sequence length="69" mass="8088">MKYLFIYLIKFYQKAISPMFPPSCRFYPTCSEYSVQAFTKYGVIKGGVKSIWRILRCNPFNKGGYDPLD</sequence>
<comment type="function">
    <text evidence="1">Could be involved in insertion of integral membrane proteins into the membrane.</text>
</comment>
<dbReference type="GO" id="GO:0005886">
    <property type="term" value="C:plasma membrane"/>
    <property type="evidence" value="ECO:0007669"/>
    <property type="project" value="UniProtKB-UniRule"/>
</dbReference>
<dbReference type="RefSeq" id="WP_014855815.1">
    <property type="nucleotide sequence ID" value="NC_018178.1"/>
</dbReference>